<organism evidence="1 2">
    <name type="scientific">Sphaerospermopsis aphanizomenoides LEGE 00250</name>
    <dbReference type="NCBI Taxonomy" id="2777972"/>
    <lineage>
        <taxon>Bacteria</taxon>
        <taxon>Bacillati</taxon>
        <taxon>Cyanobacteriota</taxon>
        <taxon>Cyanophyceae</taxon>
        <taxon>Nostocales</taxon>
        <taxon>Aphanizomenonaceae</taxon>
        <taxon>Sphaerospermopsis</taxon>
        <taxon>Sphaerospermopsis aphanizomenoides</taxon>
    </lineage>
</organism>
<comment type="caution">
    <text evidence="1">The sequence shown here is derived from an EMBL/GenBank/DDBJ whole genome shotgun (WGS) entry which is preliminary data.</text>
</comment>
<evidence type="ECO:0000313" key="2">
    <source>
        <dbReference type="Proteomes" id="UP000606776"/>
    </source>
</evidence>
<protein>
    <submittedName>
        <fullName evidence="1">Uncharacterized protein</fullName>
    </submittedName>
</protein>
<accession>A0ABR9VK55</accession>
<evidence type="ECO:0000313" key="1">
    <source>
        <dbReference type="EMBL" id="MBE9238876.1"/>
    </source>
</evidence>
<name>A0ABR9VK55_9CYAN</name>
<dbReference type="Proteomes" id="UP000606776">
    <property type="component" value="Unassembled WGS sequence"/>
</dbReference>
<sequence>METQLPTFWLIEPEKPPLKQIIAGGVILPDGQIAIARCCTFTNWYLCFLTCC</sequence>
<gene>
    <name evidence="1" type="ORF">IQ227_23365</name>
</gene>
<keyword evidence="2" id="KW-1185">Reference proteome</keyword>
<reference evidence="1 2" key="1">
    <citation type="submission" date="2020-10" db="EMBL/GenBank/DDBJ databases">
        <authorList>
            <person name="Castelo-Branco R."/>
            <person name="Eusebio N."/>
            <person name="Adriana R."/>
            <person name="Vieira A."/>
            <person name="Brugerolle De Fraissinette N."/>
            <person name="Rezende De Castro R."/>
            <person name="Schneider M.P."/>
            <person name="Vasconcelos V."/>
            <person name="Leao P.N."/>
        </authorList>
    </citation>
    <scope>NUCLEOTIDE SEQUENCE [LARGE SCALE GENOMIC DNA]</scope>
    <source>
        <strain evidence="1 2">LEGE 00250</strain>
    </source>
</reference>
<dbReference type="RefSeq" id="WP_193944201.1">
    <property type="nucleotide sequence ID" value="NZ_JADEWB010000224.1"/>
</dbReference>
<proteinExistence type="predicted"/>
<dbReference type="EMBL" id="JADEWB010000224">
    <property type="protein sequence ID" value="MBE9238876.1"/>
    <property type="molecule type" value="Genomic_DNA"/>
</dbReference>